<feature type="transmembrane region" description="Helical" evidence="6">
    <location>
        <begin position="138"/>
        <end position="161"/>
    </location>
</feature>
<dbReference type="InterPro" id="IPR000620">
    <property type="entry name" value="EamA_dom"/>
</dbReference>
<keyword evidence="4 6" id="KW-1133">Transmembrane helix</keyword>
<evidence type="ECO:0000256" key="1">
    <source>
        <dbReference type="ARBA" id="ARBA00004141"/>
    </source>
</evidence>
<comment type="caution">
    <text evidence="8">The sequence shown here is derived from an EMBL/GenBank/DDBJ whole genome shotgun (WGS) entry which is preliminary data.</text>
</comment>
<keyword evidence="5 6" id="KW-0472">Membrane</keyword>
<protein>
    <recommendedName>
        <fullName evidence="7">EamA domain-containing protein</fullName>
    </recommendedName>
</protein>
<feature type="transmembrane region" description="Helical" evidence="6">
    <location>
        <begin position="167"/>
        <end position="184"/>
    </location>
</feature>
<feature type="transmembrane region" description="Helical" evidence="6">
    <location>
        <begin position="251"/>
        <end position="270"/>
    </location>
</feature>
<dbReference type="InterPro" id="IPR050638">
    <property type="entry name" value="AA-Vitamin_Transporters"/>
</dbReference>
<dbReference type="PANTHER" id="PTHR32322:SF2">
    <property type="entry name" value="EAMA DOMAIN-CONTAINING PROTEIN"/>
    <property type="match status" value="1"/>
</dbReference>
<dbReference type="InterPro" id="IPR037185">
    <property type="entry name" value="EmrE-like"/>
</dbReference>
<feature type="transmembrane region" description="Helical" evidence="6">
    <location>
        <begin position="313"/>
        <end position="333"/>
    </location>
</feature>
<accession>A0ABN7XS06</accession>
<evidence type="ECO:0000313" key="8">
    <source>
        <dbReference type="EMBL" id="CAG9163525.1"/>
    </source>
</evidence>
<comment type="similarity">
    <text evidence="2">Belongs to the EamA transporter family.</text>
</comment>
<dbReference type="SUPFAM" id="SSF103481">
    <property type="entry name" value="Multidrug resistance efflux transporter EmrE"/>
    <property type="match status" value="2"/>
</dbReference>
<evidence type="ECO:0000256" key="3">
    <source>
        <dbReference type="ARBA" id="ARBA00022692"/>
    </source>
</evidence>
<dbReference type="PANTHER" id="PTHR32322">
    <property type="entry name" value="INNER MEMBRANE TRANSPORTER"/>
    <property type="match status" value="1"/>
</dbReference>
<name>A0ABN7XS06_9BURK</name>
<evidence type="ECO:0000256" key="2">
    <source>
        <dbReference type="ARBA" id="ARBA00007362"/>
    </source>
</evidence>
<keyword evidence="9" id="KW-1185">Reference proteome</keyword>
<gene>
    <name evidence="8" type="ORF">LMG32289_00057</name>
</gene>
<proteinExistence type="inferred from homology"/>
<evidence type="ECO:0000256" key="4">
    <source>
        <dbReference type="ARBA" id="ARBA00022989"/>
    </source>
</evidence>
<feature type="transmembrane region" description="Helical" evidence="6">
    <location>
        <begin position="74"/>
        <end position="95"/>
    </location>
</feature>
<feature type="domain" description="EamA" evidence="7">
    <location>
        <begin position="221"/>
        <end position="356"/>
    </location>
</feature>
<evidence type="ECO:0000313" key="9">
    <source>
        <dbReference type="Proteomes" id="UP000706525"/>
    </source>
</evidence>
<feature type="transmembrane region" description="Helical" evidence="6">
    <location>
        <begin position="282"/>
        <end position="306"/>
    </location>
</feature>
<feature type="transmembrane region" description="Helical" evidence="6">
    <location>
        <begin position="217"/>
        <end position="239"/>
    </location>
</feature>
<evidence type="ECO:0000256" key="5">
    <source>
        <dbReference type="ARBA" id="ARBA00023136"/>
    </source>
</evidence>
<feature type="transmembrane region" description="Helical" evidence="6">
    <location>
        <begin position="101"/>
        <end position="122"/>
    </location>
</feature>
<feature type="domain" description="EamA" evidence="7">
    <location>
        <begin position="72"/>
        <end position="207"/>
    </location>
</feature>
<sequence>MRPESVPPSPSRTLLAVAPFDLQSAGSGALRRPRQPIRIARRFRHRPVVPVTASQKTIPQSAPHAAAIAQRSGLAIAAVGAVLFSAKAIVAKLMYRYNVDAVMVITLRMLFAVPLFMAIGWWQARKLPALSWADRGRVVFLGFIGYYLSSFLDFIGLQYITAGLERLILFLTPSFVLLATAFLFRRPIHARQWISLLLAYAGILLVFAHDLDVSGAQVWLGGALVLGSALSYGVYLILSGELVKRVGSLRLVAYAMCVSTACCAIQYVVLGRPLAELAQPAPVLWLSVLNAVFCTVLPVSMTMVAVARIGAPLASQAGMIGPVSTLALAFWLLGEPVTGVQLAGSALVLGGMYLLSARKT</sequence>
<dbReference type="Proteomes" id="UP000706525">
    <property type="component" value="Unassembled WGS sequence"/>
</dbReference>
<keyword evidence="3 6" id="KW-0812">Transmembrane</keyword>
<evidence type="ECO:0000256" key="6">
    <source>
        <dbReference type="SAM" id="Phobius"/>
    </source>
</evidence>
<reference evidence="8 9" key="1">
    <citation type="submission" date="2021-08" db="EMBL/GenBank/DDBJ databases">
        <authorList>
            <person name="Peeters C."/>
        </authorList>
    </citation>
    <scope>NUCLEOTIDE SEQUENCE [LARGE SCALE GENOMIC DNA]</scope>
    <source>
        <strain evidence="8 9">LMG 32289</strain>
    </source>
</reference>
<dbReference type="Pfam" id="PF00892">
    <property type="entry name" value="EamA"/>
    <property type="match status" value="2"/>
</dbReference>
<evidence type="ECO:0000259" key="7">
    <source>
        <dbReference type="Pfam" id="PF00892"/>
    </source>
</evidence>
<feature type="transmembrane region" description="Helical" evidence="6">
    <location>
        <begin position="339"/>
        <end position="356"/>
    </location>
</feature>
<comment type="subcellular location">
    <subcellularLocation>
        <location evidence="1">Membrane</location>
        <topology evidence="1">Multi-pass membrane protein</topology>
    </subcellularLocation>
</comment>
<dbReference type="EMBL" id="CAJZAG010000001">
    <property type="protein sequence ID" value="CAG9163525.1"/>
    <property type="molecule type" value="Genomic_DNA"/>
</dbReference>
<organism evidence="8 9">
    <name type="scientific">Cupriavidus pampae</name>
    <dbReference type="NCBI Taxonomy" id="659251"/>
    <lineage>
        <taxon>Bacteria</taxon>
        <taxon>Pseudomonadati</taxon>
        <taxon>Pseudomonadota</taxon>
        <taxon>Betaproteobacteria</taxon>
        <taxon>Burkholderiales</taxon>
        <taxon>Burkholderiaceae</taxon>
        <taxon>Cupriavidus</taxon>
    </lineage>
</organism>